<dbReference type="AlphaFoldDB" id="A9V4F2"/>
<keyword evidence="1" id="KW-0472">Membrane</keyword>
<protein>
    <submittedName>
        <fullName evidence="2">Uncharacterized protein</fullName>
    </submittedName>
</protein>
<keyword evidence="3" id="KW-1185">Reference proteome</keyword>
<proteinExistence type="predicted"/>
<dbReference type="RefSeq" id="XP_001747620.1">
    <property type="nucleotide sequence ID" value="XM_001747568.1"/>
</dbReference>
<sequence>MDVEEASARAHYVEVRVSSPDTNTMLAVSHASEDEDLFQADAPERDVHGAPPSSNHVSLREGLLYDSDEEEAHFDLLDSHAGDGDLRLETLPFWRCSVGSSSSLLIHCRAARAPCSVRPCFKSPRTARYWKQIVGAYAMLIVGFVLIMAGVALEAEKVKVYYVFNTCIATHTRSQRHLDDLFARFGS</sequence>
<dbReference type="KEGG" id="mbr:MONBRDRAFT_9851"/>
<name>A9V4F2_MONBE</name>
<dbReference type="Proteomes" id="UP000001357">
    <property type="component" value="Unassembled WGS sequence"/>
</dbReference>
<gene>
    <name evidence="2" type="ORF">MONBRDRAFT_9851</name>
</gene>
<dbReference type="GeneID" id="5892730"/>
<keyword evidence="1" id="KW-1133">Transmembrane helix</keyword>
<dbReference type="InParanoid" id="A9V4F2"/>
<organism evidence="2 3">
    <name type="scientific">Monosiga brevicollis</name>
    <name type="common">Choanoflagellate</name>
    <dbReference type="NCBI Taxonomy" id="81824"/>
    <lineage>
        <taxon>Eukaryota</taxon>
        <taxon>Choanoflagellata</taxon>
        <taxon>Craspedida</taxon>
        <taxon>Salpingoecidae</taxon>
        <taxon>Monosiga</taxon>
    </lineage>
</organism>
<evidence type="ECO:0000313" key="3">
    <source>
        <dbReference type="Proteomes" id="UP000001357"/>
    </source>
</evidence>
<evidence type="ECO:0000313" key="2">
    <source>
        <dbReference type="EMBL" id="EDQ87700.1"/>
    </source>
</evidence>
<reference evidence="2 3" key="1">
    <citation type="journal article" date="2008" name="Nature">
        <title>The genome of the choanoflagellate Monosiga brevicollis and the origin of metazoans.</title>
        <authorList>
            <consortium name="JGI Sequencing"/>
            <person name="King N."/>
            <person name="Westbrook M.J."/>
            <person name="Young S.L."/>
            <person name="Kuo A."/>
            <person name="Abedin M."/>
            <person name="Chapman J."/>
            <person name="Fairclough S."/>
            <person name="Hellsten U."/>
            <person name="Isogai Y."/>
            <person name="Letunic I."/>
            <person name="Marr M."/>
            <person name="Pincus D."/>
            <person name="Putnam N."/>
            <person name="Rokas A."/>
            <person name="Wright K.J."/>
            <person name="Zuzow R."/>
            <person name="Dirks W."/>
            <person name="Good M."/>
            <person name="Goodstein D."/>
            <person name="Lemons D."/>
            <person name="Li W."/>
            <person name="Lyons J.B."/>
            <person name="Morris A."/>
            <person name="Nichols S."/>
            <person name="Richter D.J."/>
            <person name="Salamov A."/>
            <person name="Bork P."/>
            <person name="Lim W.A."/>
            <person name="Manning G."/>
            <person name="Miller W.T."/>
            <person name="McGinnis W."/>
            <person name="Shapiro H."/>
            <person name="Tjian R."/>
            <person name="Grigoriev I.V."/>
            <person name="Rokhsar D."/>
        </authorList>
    </citation>
    <scope>NUCLEOTIDE SEQUENCE [LARGE SCALE GENOMIC DNA]</scope>
    <source>
        <strain evidence="3">MX1 / ATCC 50154</strain>
    </source>
</reference>
<dbReference type="EMBL" id="CH991558">
    <property type="protein sequence ID" value="EDQ87700.1"/>
    <property type="molecule type" value="Genomic_DNA"/>
</dbReference>
<accession>A9V4F2</accession>
<evidence type="ECO:0000256" key="1">
    <source>
        <dbReference type="SAM" id="Phobius"/>
    </source>
</evidence>
<feature type="transmembrane region" description="Helical" evidence="1">
    <location>
        <begin position="133"/>
        <end position="153"/>
    </location>
</feature>
<keyword evidence="1" id="KW-0812">Transmembrane</keyword>